<dbReference type="Pfam" id="PF01037">
    <property type="entry name" value="AsnC_trans_reg"/>
    <property type="match status" value="1"/>
</dbReference>
<dbReference type="Gene3D" id="3.30.70.920">
    <property type="match status" value="1"/>
</dbReference>
<dbReference type="EMBL" id="WJHE01000741">
    <property type="protein sequence ID" value="MST33837.1"/>
    <property type="molecule type" value="Genomic_DNA"/>
</dbReference>
<keyword evidence="3" id="KW-0804">Transcription</keyword>
<evidence type="ECO:0000313" key="7">
    <source>
        <dbReference type="Proteomes" id="UP000437736"/>
    </source>
</evidence>
<dbReference type="Proteomes" id="UP000437736">
    <property type="component" value="Unassembled WGS sequence"/>
</dbReference>
<comment type="caution">
    <text evidence="6">The sequence shown here is derived from an EMBL/GenBank/DDBJ whole genome shotgun (WGS) entry which is preliminary data.</text>
</comment>
<dbReference type="Pfam" id="PF13404">
    <property type="entry name" value="HTH_AsnC-type"/>
    <property type="match status" value="1"/>
</dbReference>
<dbReference type="SMART" id="SM00344">
    <property type="entry name" value="HTH_ASNC"/>
    <property type="match status" value="1"/>
</dbReference>
<dbReference type="InterPro" id="IPR036388">
    <property type="entry name" value="WH-like_DNA-bd_sf"/>
</dbReference>
<dbReference type="InterPro" id="IPR019887">
    <property type="entry name" value="Tscrpt_reg_AsnC/Lrp_C"/>
</dbReference>
<name>A0ABW9QX18_9ACTN</name>
<feature type="domain" description="HTH asnC-type" evidence="5">
    <location>
        <begin position="30"/>
        <end position="90"/>
    </location>
</feature>
<evidence type="ECO:0000256" key="1">
    <source>
        <dbReference type="ARBA" id="ARBA00023015"/>
    </source>
</evidence>
<dbReference type="InterPro" id="IPR000485">
    <property type="entry name" value="AsnC-type_HTH_dom"/>
</dbReference>
<protein>
    <submittedName>
        <fullName evidence="6">AsnC family transcriptional regulator</fullName>
    </submittedName>
</protein>
<evidence type="ECO:0000313" key="6">
    <source>
        <dbReference type="EMBL" id="MST33837.1"/>
    </source>
</evidence>
<dbReference type="InterPro" id="IPR011008">
    <property type="entry name" value="Dimeric_a/b-barrel"/>
</dbReference>
<accession>A0ABW9QX18</accession>
<evidence type="ECO:0000259" key="5">
    <source>
        <dbReference type="PROSITE" id="PS50956"/>
    </source>
</evidence>
<evidence type="ECO:0000256" key="4">
    <source>
        <dbReference type="SAM" id="MobiDB-lite"/>
    </source>
</evidence>
<sequence length="157" mass="17464">MIGPRPAAVPAGDGAGRQGRRRRGAASDRLDAVDEAIVRHLQDDGRRPFREIARSLGVSEATVRARVRRLTDADALRIVAIADPFRLGFRVLAFVLLKLEPGRRRQVIETLTPWPEVTYISSLTGRADLYIQIVCHSHEDLWELLSERLPAIPGIEG</sequence>
<proteinExistence type="predicted"/>
<feature type="non-terminal residue" evidence="6">
    <location>
        <position position="157"/>
    </location>
</feature>
<keyword evidence="2" id="KW-0238">DNA-binding</keyword>
<dbReference type="InterPro" id="IPR036390">
    <property type="entry name" value="WH_DNA-bd_sf"/>
</dbReference>
<keyword evidence="1" id="KW-0805">Transcription regulation</keyword>
<keyword evidence="7" id="KW-1185">Reference proteome</keyword>
<reference evidence="6 7" key="1">
    <citation type="submission" date="2019-11" db="EMBL/GenBank/DDBJ databases">
        <title>Acidiferrimicrobium australis gen. nov., sp. nov., an acidophilic and obligately heterotrophic, member of the Actinobacteria that catalyses dissimilatory oxido- reduction of iron isolated from metal-rich acidic water in Chile.</title>
        <authorList>
            <person name="Gonzalez D."/>
            <person name="Huber K."/>
            <person name="Hedrich S."/>
            <person name="Rojas-Villalobos C."/>
            <person name="Quatrini R."/>
            <person name="Dinamarca M.A."/>
            <person name="Schwarz A."/>
            <person name="Canales C."/>
            <person name="Nancucheo I."/>
        </authorList>
    </citation>
    <scope>NUCLEOTIDE SEQUENCE [LARGE SCALE GENOMIC DNA]</scope>
    <source>
        <strain evidence="6 7">USS-CCA1</strain>
    </source>
</reference>
<organism evidence="6 7">
    <name type="scientific">Acidiferrimicrobium australe</name>
    <dbReference type="NCBI Taxonomy" id="2664430"/>
    <lineage>
        <taxon>Bacteria</taxon>
        <taxon>Bacillati</taxon>
        <taxon>Actinomycetota</taxon>
        <taxon>Acidimicrobiia</taxon>
        <taxon>Acidimicrobiales</taxon>
        <taxon>Acidimicrobiaceae</taxon>
        <taxon>Acidiferrimicrobium</taxon>
    </lineage>
</organism>
<dbReference type="PANTHER" id="PTHR30154:SF34">
    <property type="entry name" value="TRANSCRIPTIONAL REGULATOR AZLB"/>
    <property type="match status" value="1"/>
</dbReference>
<dbReference type="SUPFAM" id="SSF46785">
    <property type="entry name" value="Winged helix' DNA-binding domain"/>
    <property type="match status" value="1"/>
</dbReference>
<dbReference type="PANTHER" id="PTHR30154">
    <property type="entry name" value="LEUCINE-RESPONSIVE REGULATORY PROTEIN"/>
    <property type="match status" value="1"/>
</dbReference>
<evidence type="ECO:0000256" key="2">
    <source>
        <dbReference type="ARBA" id="ARBA00023125"/>
    </source>
</evidence>
<dbReference type="PRINTS" id="PR00033">
    <property type="entry name" value="HTHASNC"/>
</dbReference>
<dbReference type="InterPro" id="IPR019888">
    <property type="entry name" value="Tscrpt_reg_AsnC-like"/>
</dbReference>
<dbReference type="PROSITE" id="PS50956">
    <property type="entry name" value="HTH_ASNC_2"/>
    <property type="match status" value="1"/>
</dbReference>
<dbReference type="SUPFAM" id="SSF54909">
    <property type="entry name" value="Dimeric alpha+beta barrel"/>
    <property type="match status" value="1"/>
</dbReference>
<dbReference type="Gene3D" id="1.10.10.10">
    <property type="entry name" value="Winged helix-like DNA-binding domain superfamily/Winged helix DNA-binding domain"/>
    <property type="match status" value="1"/>
</dbReference>
<evidence type="ECO:0000256" key="3">
    <source>
        <dbReference type="ARBA" id="ARBA00023163"/>
    </source>
</evidence>
<feature type="region of interest" description="Disordered" evidence="4">
    <location>
        <begin position="1"/>
        <end position="28"/>
    </location>
</feature>
<gene>
    <name evidence="6" type="ORF">GHK86_14060</name>
</gene>